<feature type="domain" description="Cyclin C-terminal" evidence="7">
    <location>
        <begin position="388"/>
        <end position="502"/>
    </location>
</feature>
<proteinExistence type="inferred from homology"/>
<dbReference type="InterPro" id="IPR039361">
    <property type="entry name" value="Cyclin"/>
</dbReference>
<keyword evidence="2 4" id="KW-0195">Cyclin</keyword>
<dbReference type="Proteomes" id="UP001556367">
    <property type="component" value="Unassembled WGS sequence"/>
</dbReference>
<reference evidence="9" key="1">
    <citation type="submission" date="2024-06" db="EMBL/GenBank/DDBJ databases">
        <title>Multi-omics analyses provide insights into the biosynthesis of the anticancer antibiotic pleurotin in Hohenbuehelia grisea.</title>
        <authorList>
            <person name="Weaver J.A."/>
            <person name="Alberti F."/>
        </authorList>
    </citation>
    <scope>NUCLEOTIDE SEQUENCE [LARGE SCALE GENOMIC DNA]</scope>
    <source>
        <strain evidence="9">T-177</strain>
    </source>
</reference>
<dbReference type="SMART" id="SM01332">
    <property type="entry name" value="Cyclin_C"/>
    <property type="match status" value="1"/>
</dbReference>
<dbReference type="Pfam" id="PF02984">
    <property type="entry name" value="Cyclin_C"/>
    <property type="match status" value="1"/>
</dbReference>
<evidence type="ECO:0000259" key="6">
    <source>
        <dbReference type="SMART" id="SM00385"/>
    </source>
</evidence>
<keyword evidence="9" id="KW-1185">Reference proteome</keyword>
<dbReference type="EMBL" id="JASNQZ010000007">
    <property type="protein sequence ID" value="KAL0954854.1"/>
    <property type="molecule type" value="Genomic_DNA"/>
</dbReference>
<accession>A0ABR3JGF2</accession>
<dbReference type="Gene3D" id="1.10.472.10">
    <property type="entry name" value="Cyclin-like"/>
    <property type="match status" value="2"/>
</dbReference>
<dbReference type="InterPro" id="IPR048258">
    <property type="entry name" value="Cyclins_cyclin-box"/>
</dbReference>
<evidence type="ECO:0000256" key="4">
    <source>
        <dbReference type="RuleBase" id="RU000383"/>
    </source>
</evidence>
<dbReference type="PANTHER" id="PTHR10177">
    <property type="entry name" value="CYCLINS"/>
    <property type="match status" value="1"/>
</dbReference>
<dbReference type="Pfam" id="PF00134">
    <property type="entry name" value="Cyclin_N"/>
    <property type="match status" value="1"/>
</dbReference>
<evidence type="ECO:0000313" key="9">
    <source>
        <dbReference type="Proteomes" id="UP001556367"/>
    </source>
</evidence>
<organism evidence="8 9">
    <name type="scientific">Hohenbuehelia grisea</name>
    <dbReference type="NCBI Taxonomy" id="104357"/>
    <lineage>
        <taxon>Eukaryota</taxon>
        <taxon>Fungi</taxon>
        <taxon>Dikarya</taxon>
        <taxon>Basidiomycota</taxon>
        <taxon>Agaricomycotina</taxon>
        <taxon>Agaricomycetes</taxon>
        <taxon>Agaricomycetidae</taxon>
        <taxon>Agaricales</taxon>
        <taxon>Pleurotineae</taxon>
        <taxon>Pleurotaceae</taxon>
        <taxon>Hohenbuehelia</taxon>
    </lineage>
</organism>
<dbReference type="InterPro" id="IPR036915">
    <property type="entry name" value="Cyclin-like_sf"/>
</dbReference>
<evidence type="ECO:0000256" key="2">
    <source>
        <dbReference type="ARBA" id="ARBA00023127"/>
    </source>
</evidence>
<evidence type="ECO:0000313" key="8">
    <source>
        <dbReference type="EMBL" id="KAL0954854.1"/>
    </source>
</evidence>
<dbReference type="SMART" id="SM00385">
    <property type="entry name" value="CYCLIN"/>
    <property type="match status" value="2"/>
</dbReference>
<keyword evidence="1" id="KW-0132">Cell division</keyword>
<dbReference type="PROSITE" id="PS00292">
    <property type="entry name" value="CYCLINS"/>
    <property type="match status" value="1"/>
</dbReference>
<name>A0ABR3JGF2_9AGAR</name>
<gene>
    <name evidence="8" type="ORF">HGRIS_003793</name>
</gene>
<protein>
    <recommendedName>
        <fullName evidence="10">Cyclin N-terminal domain-containing protein</fullName>
    </recommendedName>
</protein>
<evidence type="ECO:0000256" key="5">
    <source>
        <dbReference type="SAM" id="MobiDB-lite"/>
    </source>
</evidence>
<evidence type="ECO:0000256" key="3">
    <source>
        <dbReference type="ARBA" id="ARBA00023306"/>
    </source>
</evidence>
<sequence length="516" mass="58965">MASIQHRLPLRPRAFGGRSKVDENANSRHIRQPSNGAASRLATNNAKVVQAGRVALSEVTTTAVNRRDVLKAAPKGKEDSGLKRISSSMNIATALPQRVPLASNVARVQPAPAVTNPVNARAPAIRAQRSIIPTRNSQRNSRVVAQPTVLPTPEEEEDVEIADVVMEIEPSPLDDDLVLDVGVDRDLPEDLLDIRKYAIEEDMEETARVDAARQHRRVWPDFPTEQRVRCAKAIQEIAEDFVDEVDPYDTTMVCEYAEEIFEYMERLEEESMPLPNYMDMQNEINWSMRQTLVDWLLQVHLRYHMLPETLWIAINLVDRFLSKRVVSTVKLQLVGVTAIFIAAKYEEILAPSVDEFLYMTGESYSKAEMLKGERIILQVLDFKVSDYCSPYSWMRKISKADDYDIQTRTLSKFLIEVTLLDYRFVPVKPSMVAAVGMYTARRMLGGEWDEKFVFYSGYTEEQLLPGHNLVIEKISEPEFRYFYVCKKYAHKKYLQAATFAMEWARVNSSYDDAMAM</sequence>
<dbReference type="SUPFAM" id="SSF47954">
    <property type="entry name" value="Cyclin-like"/>
    <property type="match status" value="2"/>
</dbReference>
<dbReference type="InterPro" id="IPR013763">
    <property type="entry name" value="Cyclin-like_dom"/>
</dbReference>
<keyword evidence="3" id="KW-0131">Cell cycle</keyword>
<feature type="domain" description="Cyclin-like" evidence="6">
    <location>
        <begin position="294"/>
        <end position="378"/>
    </location>
</feature>
<evidence type="ECO:0008006" key="10">
    <source>
        <dbReference type="Google" id="ProtNLM"/>
    </source>
</evidence>
<comment type="similarity">
    <text evidence="4">Belongs to the cyclin family.</text>
</comment>
<feature type="domain" description="Cyclin-like" evidence="6">
    <location>
        <begin position="392"/>
        <end position="472"/>
    </location>
</feature>
<evidence type="ECO:0000256" key="1">
    <source>
        <dbReference type="ARBA" id="ARBA00022618"/>
    </source>
</evidence>
<comment type="caution">
    <text evidence="8">The sequence shown here is derived from an EMBL/GenBank/DDBJ whole genome shotgun (WGS) entry which is preliminary data.</text>
</comment>
<dbReference type="InterPro" id="IPR006671">
    <property type="entry name" value="Cyclin_N"/>
</dbReference>
<dbReference type="CDD" id="cd20512">
    <property type="entry name" value="CYCLIN_CLBs_yeast_rpt2"/>
    <property type="match status" value="1"/>
</dbReference>
<feature type="region of interest" description="Disordered" evidence="5">
    <location>
        <begin position="1"/>
        <end position="38"/>
    </location>
</feature>
<evidence type="ECO:0000259" key="7">
    <source>
        <dbReference type="SMART" id="SM01332"/>
    </source>
</evidence>
<dbReference type="InterPro" id="IPR004367">
    <property type="entry name" value="Cyclin_C-dom"/>
</dbReference>